<evidence type="ECO:0000313" key="2">
    <source>
        <dbReference type="EMBL" id="PKK48917.1"/>
    </source>
</evidence>
<dbReference type="InterPro" id="IPR000719">
    <property type="entry name" value="Prot_kinase_dom"/>
</dbReference>
<sequence length="157" mass="18228">MVFVPYDQFKNVEFIAEGGFSKIYKATWIDGPVMNGWNNVKIKNKNYKVVLKKLNNSKGITSKELNELKIFHEFSLNRKKNNASRKNYEAQTQVGKYFGITQDPVTKDIMIVMPHYKLGDLTNYLTNNFYSIDWVSKLSKLIQIVTGLINIHSVIWD</sequence>
<dbReference type="VEuPathDB" id="FungiDB:FUN_024668"/>
<reference evidence="2 3" key="2">
    <citation type="submission" date="2017-10" db="EMBL/GenBank/DDBJ databases">
        <title>Extensive intraspecific genome diversity in a model arbuscular mycorrhizal fungus.</title>
        <authorList>
            <person name="Chen E.C.H."/>
            <person name="Morin E."/>
            <person name="Baudet D."/>
            <person name="Noel J."/>
            <person name="Ndikumana S."/>
            <person name="Charron P."/>
            <person name="St-Onge C."/>
            <person name="Giorgi J."/>
            <person name="Grigoriev I.V."/>
            <person name="Roux C."/>
            <person name="Martin F.M."/>
            <person name="Corradi N."/>
        </authorList>
    </citation>
    <scope>NUCLEOTIDE SEQUENCE [LARGE SCALE GENOMIC DNA]</scope>
    <source>
        <strain evidence="2 3">C2</strain>
    </source>
</reference>
<dbReference type="GO" id="GO:0004672">
    <property type="term" value="F:protein kinase activity"/>
    <property type="evidence" value="ECO:0007669"/>
    <property type="project" value="InterPro"/>
</dbReference>
<accession>A0A2N1LHS5</accession>
<proteinExistence type="predicted"/>
<dbReference type="InterPro" id="IPR001245">
    <property type="entry name" value="Ser-Thr/Tyr_kinase_cat_dom"/>
</dbReference>
<dbReference type="Pfam" id="PF07714">
    <property type="entry name" value="PK_Tyr_Ser-Thr"/>
    <property type="match status" value="1"/>
</dbReference>
<dbReference type="InterPro" id="IPR011009">
    <property type="entry name" value="Kinase-like_dom_sf"/>
</dbReference>
<evidence type="ECO:0000259" key="1">
    <source>
        <dbReference type="PROSITE" id="PS50011"/>
    </source>
</evidence>
<feature type="domain" description="Protein kinase" evidence="1">
    <location>
        <begin position="9"/>
        <end position="157"/>
    </location>
</feature>
<protein>
    <recommendedName>
        <fullName evidence="1">Protein kinase domain-containing protein</fullName>
    </recommendedName>
</protein>
<dbReference type="Gene3D" id="1.10.510.10">
    <property type="entry name" value="Transferase(Phosphotransferase) domain 1"/>
    <property type="match status" value="1"/>
</dbReference>
<dbReference type="PROSITE" id="PS50011">
    <property type="entry name" value="PROTEIN_KINASE_DOM"/>
    <property type="match status" value="1"/>
</dbReference>
<name>A0A2N1LHS5_9GLOM</name>
<dbReference type="Proteomes" id="UP000233469">
    <property type="component" value="Unassembled WGS sequence"/>
</dbReference>
<reference evidence="2 3" key="1">
    <citation type="submission" date="2016-04" db="EMBL/GenBank/DDBJ databases">
        <title>Genome analyses suggest a sexual origin of heterokaryosis in a supposedly ancient asexual fungus.</title>
        <authorList>
            <person name="Ropars J."/>
            <person name="Sedzielewska K."/>
            <person name="Noel J."/>
            <person name="Charron P."/>
            <person name="Farinelli L."/>
            <person name="Marton T."/>
            <person name="Kruger M."/>
            <person name="Pelin A."/>
            <person name="Brachmann A."/>
            <person name="Corradi N."/>
        </authorList>
    </citation>
    <scope>NUCLEOTIDE SEQUENCE [LARGE SCALE GENOMIC DNA]</scope>
    <source>
        <strain evidence="2 3">C2</strain>
    </source>
</reference>
<dbReference type="SUPFAM" id="SSF56112">
    <property type="entry name" value="Protein kinase-like (PK-like)"/>
    <property type="match status" value="1"/>
</dbReference>
<comment type="caution">
    <text evidence="2">The sequence shown here is derived from an EMBL/GenBank/DDBJ whole genome shotgun (WGS) entry which is preliminary data.</text>
</comment>
<dbReference type="EMBL" id="LLXL01008615">
    <property type="protein sequence ID" value="PKK48917.1"/>
    <property type="molecule type" value="Genomic_DNA"/>
</dbReference>
<gene>
    <name evidence="2" type="ORF">RhiirC2_859187</name>
</gene>
<dbReference type="GO" id="GO:0005524">
    <property type="term" value="F:ATP binding"/>
    <property type="evidence" value="ECO:0007669"/>
    <property type="project" value="InterPro"/>
</dbReference>
<evidence type="ECO:0000313" key="3">
    <source>
        <dbReference type="Proteomes" id="UP000233469"/>
    </source>
</evidence>
<organism evidence="2 3">
    <name type="scientific">Rhizophagus irregularis</name>
    <dbReference type="NCBI Taxonomy" id="588596"/>
    <lineage>
        <taxon>Eukaryota</taxon>
        <taxon>Fungi</taxon>
        <taxon>Fungi incertae sedis</taxon>
        <taxon>Mucoromycota</taxon>
        <taxon>Glomeromycotina</taxon>
        <taxon>Glomeromycetes</taxon>
        <taxon>Glomerales</taxon>
        <taxon>Glomeraceae</taxon>
        <taxon>Rhizophagus</taxon>
    </lineage>
</organism>
<dbReference type="AlphaFoldDB" id="A0A2N1LHS5"/>